<sequence>MAGKVVDRNPGVQKLGRRDVLVWLVQALAIDCDGERREQEQEHRTRCVCTHGGRDRICMVVVFMEAPRARREGSRATTRPQRLLHPSRGEQPELHTLNRVIRSLLMKAGHEYTQRGCERRLRKLTDCNDWINLKHNANVQD</sequence>
<protein>
    <submittedName>
        <fullName evidence="1">Uncharacterized protein</fullName>
    </submittedName>
</protein>
<keyword evidence="2" id="KW-1185">Reference proteome</keyword>
<organism evidence="1 2">
    <name type="scientific">Senna tora</name>
    <dbReference type="NCBI Taxonomy" id="362788"/>
    <lineage>
        <taxon>Eukaryota</taxon>
        <taxon>Viridiplantae</taxon>
        <taxon>Streptophyta</taxon>
        <taxon>Embryophyta</taxon>
        <taxon>Tracheophyta</taxon>
        <taxon>Spermatophyta</taxon>
        <taxon>Magnoliopsida</taxon>
        <taxon>eudicotyledons</taxon>
        <taxon>Gunneridae</taxon>
        <taxon>Pentapetalae</taxon>
        <taxon>rosids</taxon>
        <taxon>fabids</taxon>
        <taxon>Fabales</taxon>
        <taxon>Fabaceae</taxon>
        <taxon>Caesalpinioideae</taxon>
        <taxon>Cassia clade</taxon>
        <taxon>Senna</taxon>
    </lineage>
</organism>
<evidence type="ECO:0000313" key="2">
    <source>
        <dbReference type="Proteomes" id="UP000634136"/>
    </source>
</evidence>
<dbReference type="EMBL" id="JAAIUW010000007">
    <property type="protein sequence ID" value="KAF7823662.1"/>
    <property type="molecule type" value="Genomic_DNA"/>
</dbReference>
<proteinExistence type="predicted"/>
<dbReference type="AlphaFoldDB" id="A0A834TK43"/>
<gene>
    <name evidence="1" type="ORF">G2W53_021806</name>
</gene>
<dbReference type="Proteomes" id="UP000634136">
    <property type="component" value="Unassembled WGS sequence"/>
</dbReference>
<comment type="caution">
    <text evidence="1">The sequence shown here is derived from an EMBL/GenBank/DDBJ whole genome shotgun (WGS) entry which is preliminary data.</text>
</comment>
<evidence type="ECO:0000313" key="1">
    <source>
        <dbReference type="EMBL" id="KAF7823662.1"/>
    </source>
</evidence>
<name>A0A834TK43_9FABA</name>
<reference evidence="1" key="1">
    <citation type="submission" date="2020-09" db="EMBL/GenBank/DDBJ databases">
        <title>Genome-Enabled Discovery of Anthraquinone Biosynthesis in Senna tora.</title>
        <authorList>
            <person name="Kang S.-H."/>
            <person name="Pandey R.P."/>
            <person name="Lee C.-M."/>
            <person name="Sim J.-S."/>
            <person name="Jeong J.-T."/>
            <person name="Choi B.-S."/>
            <person name="Jung M."/>
            <person name="Ginzburg D."/>
            <person name="Zhao K."/>
            <person name="Won S.Y."/>
            <person name="Oh T.-J."/>
            <person name="Yu Y."/>
            <person name="Kim N.-H."/>
            <person name="Lee O.R."/>
            <person name="Lee T.-H."/>
            <person name="Bashyal P."/>
            <person name="Kim T.-S."/>
            <person name="Lee W.-H."/>
            <person name="Kawkins C."/>
            <person name="Kim C.-K."/>
            <person name="Kim J.S."/>
            <person name="Ahn B.O."/>
            <person name="Rhee S.Y."/>
            <person name="Sohng J.K."/>
        </authorList>
    </citation>
    <scope>NUCLEOTIDE SEQUENCE</scope>
    <source>
        <tissue evidence="1">Leaf</tissue>
    </source>
</reference>
<accession>A0A834TK43</accession>